<dbReference type="EMBL" id="AMCI01002640">
    <property type="protein sequence ID" value="EJX02216.1"/>
    <property type="molecule type" value="Genomic_DNA"/>
</dbReference>
<dbReference type="AlphaFoldDB" id="J9CQ09"/>
<keyword evidence="1" id="KW-0812">Transmembrane</keyword>
<evidence type="ECO:0000256" key="1">
    <source>
        <dbReference type="SAM" id="Phobius"/>
    </source>
</evidence>
<comment type="caution">
    <text evidence="2">The sequence shown here is derived from an EMBL/GenBank/DDBJ whole genome shotgun (WGS) entry which is preliminary data.</text>
</comment>
<evidence type="ECO:0000313" key="2">
    <source>
        <dbReference type="EMBL" id="EJX02216.1"/>
    </source>
</evidence>
<gene>
    <name evidence="2" type="ORF">EVA_09678</name>
</gene>
<reference evidence="2" key="1">
    <citation type="journal article" date="2012" name="PLoS ONE">
        <title>Gene sets for utilization of primary and secondary nutrition supplies in the distal gut of endangered iberian lynx.</title>
        <authorList>
            <person name="Alcaide M."/>
            <person name="Messina E."/>
            <person name="Richter M."/>
            <person name="Bargiela R."/>
            <person name="Peplies J."/>
            <person name="Huws S.A."/>
            <person name="Newbold C.J."/>
            <person name="Golyshin P.N."/>
            <person name="Simon M.A."/>
            <person name="Lopez G."/>
            <person name="Yakimov M.M."/>
            <person name="Ferrer M."/>
        </authorList>
    </citation>
    <scope>NUCLEOTIDE SEQUENCE</scope>
</reference>
<keyword evidence="1" id="KW-0472">Membrane</keyword>
<sequence>MLRLCEMFPFNSHVQSFKSMIRPPKESSIPRLRMRPAFILRLLYPLAGVVFTLIIWSLESRL</sequence>
<organism evidence="2">
    <name type="scientific">gut metagenome</name>
    <dbReference type="NCBI Taxonomy" id="749906"/>
    <lineage>
        <taxon>unclassified sequences</taxon>
        <taxon>metagenomes</taxon>
        <taxon>organismal metagenomes</taxon>
    </lineage>
</organism>
<name>J9CQ09_9ZZZZ</name>
<feature type="transmembrane region" description="Helical" evidence="1">
    <location>
        <begin position="38"/>
        <end position="58"/>
    </location>
</feature>
<keyword evidence="1" id="KW-1133">Transmembrane helix</keyword>
<protein>
    <submittedName>
        <fullName evidence="2">Uncharacterized protein</fullName>
    </submittedName>
</protein>
<accession>J9CQ09</accession>
<proteinExistence type="predicted"/>